<organism evidence="2 3">
    <name type="scientific">Streptomyces gilvifuscus</name>
    <dbReference type="NCBI Taxonomy" id="1550617"/>
    <lineage>
        <taxon>Bacteria</taxon>
        <taxon>Bacillati</taxon>
        <taxon>Actinomycetota</taxon>
        <taxon>Actinomycetes</taxon>
        <taxon>Kitasatosporales</taxon>
        <taxon>Streptomycetaceae</taxon>
        <taxon>Streptomyces</taxon>
    </lineage>
</organism>
<accession>A0ABT5FZZ4</accession>
<name>A0ABT5FZZ4_9ACTN</name>
<reference evidence="2 3" key="1">
    <citation type="journal article" date="2015" name="Int. J. Syst. Evol. Microbiol.">
        <title>Streptomyces gilvifuscus sp. nov., an actinomycete that produces antibacterial compounds isolated from soil.</title>
        <authorList>
            <person name="Nguyen T.M."/>
            <person name="Kim J."/>
        </authorList>
    </citation>
    <scope>NUCLEOTIDE SEQUENCE [LARGE SCALE GENOMIC DNA]</scope>
    <source>
        <strain evidence="2 3">T113</strain>
    </source>
</reference>
<gene>
    <name evidence="2" type="ORF">PO587_27255</name>
</gene>
<dbReference type="Proteomes" id="UP001221328">
    <property type="component" value="Unassembled WGS sequence"/>
</dbReference>
<comment type="caution">
    <text evidence="2">The sequence shown here is derived from an EMBL/GenBank/DDBJ whole genome shotgun (WGS) entry which is preliminary data.</text>
</comment>
<keyword evidence="3" id="KW-1185">Reference proteome</keyword>
<evidence type="ECO:0000313" key="3">
    <source>
        <dbReference type="Proteomes" id="UP001221328"/>
    </source>
</evidence>
<protein>
    <submittedName>
        <fullName evidence="2">Uncharacterized protein</fullName>
    </submittedName>
</protein>
<evidence type="ECO:0000256" key="1">
    <source>
        <dbReference type="SAM" id="MobiDB-lite"/>
    </source>
</evidence>
<sequence length="110" mass="12360">MGSELMLGGGQAQDRGGWLARPSKVQREIQRREERDSAELLYEAKKQEFTAALRKRLVENAIHDVTDVVGLAEQLAAGDPFLIQELSRLVTEYNRQVAQDIRTFGNGLSF</sequence>
<evidence type="ECO:0000313" key="2">
    <source>
        <dbReference type="EMBL" id="MDC2958149.1"/>
    </source>
</evidence>
<proteinExistence type="predicted"/>
<dbReference type="EMBL" id="JAQOSK010000011">
    <property type="protein sequence ID" value="MDC2958149.1"/>
    <property type="molecule type" value="Genomic_DNA"/>
</dbReference>
<feature type="region of interest" description="Disordered" evidence="1">
    <location>
        <begin position="1"/>
        <end position="31"/>
    </location>
</feature>
<dbReference type="RefSeq" id="WP_272177051.1">
    <property type="nucleotide sequence ID" value="NZ_JAQOSK010000011.1"/>
</dbReference>